<evidence type="ECO:0000313" key="2">
    <source>
        <dbReference type="EMBL" id="NYT37718.1"/>
    </source>
</evidence>
<keyword evidence="3" id="KW-1185">Reference proteome</keyword>
<accession>A0A853FDB0</accession>
<reference evidence="2 3" key="1">
    <citation type="submission" date="2020-07" db="EMBL/GenBank/DDBJ databases">
        <title>Taxonomic revisions and descriptions of new bacterial species based on genomic comparisons in the high-G+C-content subgroup of the family Alcaligenaceae.</title>
        <authorList>
            <person name="Szabo A."/>
            <person name="Felfoldi T."/>
        </authorList>
    </citation>
    <scope>NUCLEOTIDE SEQUENCE [LARGE SCALE GENOMIC DNA]</scope>
    <source>
        <strain evidence="2 3">DSM 25264</strain>
    </source>
</reference>
<name>A0A853FDB0_9BURK</name>
<dbReference type="EMBL" id="JACCEW010000003">
    <property type="protein sequence ID" value="NYT37718.1"/>
    <property type="molecule type" value="Genomic_DNA"/>
</dbReference>
<dbReference type="InterPro" id="IPR000259">
    <property type="entry name" value="Adhesion_dom_fimbrial"/>
</dbReference>
<dbReference type="Pfam" id="PF00419">
    <property type="entry name" value="Fimbrial"/>
    <property type="match status" value="1"/>
</dbReference>
<organism evidence="2 3">
    <name type="scientific">Allopusillimonas soli</name>
    <dbReference type="NCBI Taxonomy" id="659016"/>
    <lineage>
        <taxon>Bacteria</taxon>
        <taxon>Pseudomonadati</taxon>
        <taxon>Pseudomonadota</taxon>
        <taxon>Betaproteobacteria</taxon>
        <taxon>Burkholderiales</taxon>
        <taxon>Alcaligenaceae</taxon>
        <taxon>Allopusillimonas</taxon>
    </lineage>
</organism>
<proteinExistence type="predicted"/>
<comment type="caution">
    <text evidence="2">The sequence shown here is derived from an EMBL/GenBank/DDBJ whole genome shotgun (WGS) entry which is preliminary data.</text>
</comment>
<evidence type="ECO:0000313" key="3">
    <source>
        <dbReference type="Proteomes" id="UP000580517"/>
    </source>
</evidence>
<dbReference type="InterPro" id="IPR008966">
    <property type="entry name" value="Adhesion_dom_sf"/>
</dbReference>
<dbReference type="OrthoDB" id="8926940at2"/>
<dbReference type="GO" id="GO:0007155">
    <property type="term" value="P:cell adhesion"/>
    <property type="evidence" value="ECO:0007669"/>
    <property type="project" value="InterPro"/>
</dbReference>
<dbReference type="SUPFAM" id="SSF49401">
    <property type="entry name" value="Bacterial adhesins"/>
    <property type="match status" value="1"/>
</dbReference>
<dbReference type="InterPro" id="IPR036937">
    <property type="entry name" value="Adhesion_dom_fimbrial_sf"/>
</dbReference>
<sequence>MFLQFFRHVIVWGALLGLPHLALAVSCKEASTWNARQVIALDQDVYVSTADIVPGKLLWRSQNYTVTFRCVDSENYPSGEDVFFYWDPARSLTRIHDSIEVGVTYQSIDYRPVYGQQRRIGQGTAPPPRRSYCTMYWNRSRADECARSLEVTVTFSVYIKATGMPPPSNGQINENGAFDLFQIDGVNGLNSTPNSNYRAAISGLGRIHFIACNPQINVRANGGNAVDFGRIPSNTARPGDIARAVPFSVEVNMSGPNAGNQCEGKALVGSFSTSHPVEDRTVILPESDSGFGIVLSDAANPAIPMRTAVPLGVVNGSVVQHEFVASLKWLSDHPKIGPFQATATIDVSFR</sequence>
<gene>
    <name evidence="2" type="ORF">H0A68_12600</name>
</gene>
<dbReference type="PROSITE" id="PS51257">
    <property type="entry name" value="PROKAR_LIPOPROTEIN"/>
    <property type="match status" value="1"/>
</dbReference>
<dbReference type="Proteomes" id="UP000580517">
    <property type="component" value="Unassembled WGS sequence"/>
</dbReference>
<evidence type="ECO:0000259" key="1">
    <source>
        <dbReference type="Pfam" id="PF00419"/>
    </source>
</evidence>
<dbReference type="RefSeq" id="WP_129969174.1">
    <property type="nucleotide sequence ID" value="NZ_JACCEW010000003.1"/>
</dbReference>
<feature type="domain" description="Fimbrial-type adhesion" evidence="1">
    <location>
        <begin position="223"/>
        <end position="349"/>
    </location>
</feature>
<dbReference type="AlphaFoldDB" id="A0A853FDB0"/>
<dbReference type="GO" id="GO:0009289">
    <property type="term" value="C:pilus"/>
    <property type="evidence" value="ECO:0007669"/>
    <property type="project" value="InterPro"/>
</dbReference>
<protein>
    <submittedName>
        <fullName evidence="2">Fimbrial protein</fullName>
    </submittedName>
</protein>
<dbReference type="Gene3D" id="2.60.40.1090">
    <property type="entry name" value="Fimbrial-type adhesion domain"/>
    <property type="match status" value="1"/>
</dbReference>